<reference evidence="2 3" key="1">
    <citation type="submission" date="2020-08" db="EMBL/GenBank/DDBJ databases">
        <title>Genomic Encyclopedia of Type Strains, Phase IV (KMG-IV): sequencing the most valuable type-strain genomes for metagenomic binning, comparative biology and taxonomic classification.</title>
        <authorList>
            <person name="Goeker M."/>
        </authorList>
    </citation>
    <scope>NUCLEOTIDE SEQUENCE [LARGE SCALE GENOMIC DNA]</scope>
    <source>
        <strain evidence="2 3">DSM 25966</strain>
    </source>
</reference>
<keyword evidence="3" id="KW-1185">Reference proteome</keyword>
<sequence>MRAGRARKIIYPRPLSPGAYSFHPRPPKRANRSFRLRVGLGGPWGRGVTSLVPKGGRNSDAPGPYTRASGGRSGFPQGEIRTRDLPPGDPATKHPRSIGTGRRSRRRGAPAAADGRLGHLIHHLQPARCPRAGTRPPRATSSFTTLRPRPAGCIGLAAVSSSVWSSPWGLQPVTQTKRAGRSLPFQDALSGAQSSSSVTSRTAPLSALVAMAA</sequence>
<accession>A0A840ASW6</accession>
<evidence type="ECO:0000313" key="2">
    <source>
        <dbReference type="EMBL" id="MBB3931456.1"/>
    </source>
</evidence>
<evidence type="ECO:0000256" key="1">
    <source>
        <dbReference type="SAM" id="MobiDB-lite"/>
    </source>
</evidence>
<organism evidence="2 3">
    <name type="scientific">Kaistia hirudinis</name>
    <dbReference type="NCBI Taxonomy" id="1293440"/>
    <lineage>
        <taxon>Bacteria</taxon>
        <taxon>Pseudomonadati</taxon>
        <taxon>Pseudomonadota</taxon>
        <taxon>Alphaproteobacteria</taxon>
        <taxon>Hyphomicrobiales</taxon>
        <taxon>Kaistiaceae</taxon>
        <taxon>Kaistia</taxon>
    </lineage>
</organism>
<proteinExistence type="predicted"/>
<gene>
    <name evidence="2" type="ORF">GGR25_002506</name>
</gene>
<dbReference type="Proteomes" id="UP000553963">
    <property type="component" value="Unassembled WGS sequence"/>
</dbReference>
<protein>
    <submittedName>
        <fullName evidence="2">Uncharacterized protein</fullName>
    </submittedName>
</protein>
<dbReference type="EMBL" id="JACIDS010000003">
    <property type="protein sequence ID" value="MBB3931456.1"/>
    <property type="molecule type" value="Genomic_DNA"/>
</dbReference>
<name>A0A840ASW6_9HYPH</name>
<evidence type="ECO:0000313" key="3">
    <source>
        <dbReference type="Proteomes" id="UP000553963"/>
    </source>
</evidence>
<dbReference type="AlphaFoldDB" id="A0A840ASW6"/>
<feature type="region of interest" description="Disordered" evidence="1">
    <location>
        <begin position="49"/>
        <end position="112"/>
    </location>
</feature>
<comment type="caution">
    <text evidence="2">The sequence shown here is derived from an EMBL/GenBank/DDBJ whole genome shotgun (WGS) entry which is preliminary data.</text>
</comment>